<evidence type="ECO:0000313" key="1">
    <source>
        <dbReference type="EMBL" id="THV29691.1"/>
    </source>
</evidence>
<evidence type="ECO:0008006" key="3">
    <source>
        <dbReference type="Google" id="ProtNLM"/>
    </source>
</evidence>
<dbReference type="OrthoDB" id="5572373at2"/>
<proteinExistence type="predicted"/>
<gene>
    <name evidence="1" type="ORF">E9998_09250</name>
</gene>
<keyword evidence="2" id="KW-1185">Reference proteome</keyword>
<comment type="caution">
    <text evidence="1">The sequence shown here is derived from an EMBL/GenBank/DDBJ whole genome shotgun (WGS) entry which is preliminary data.</text>
</comment>
<dbReference type="AlphaFoldDB" id="A0A4S8PIB3"/>
<protein>
    <recommendedName>
        <fullName evidence="3">SMI1/KNR4 family protein</fullName>
    </recommendedName>
</protein>
<organism evidence="1 2">
    <name type="scientific">Glycomyces paridis</name>
    <dbReference type="NCBI Taxonomy" id="2126555"/>
    <lineage>
        <taxon>Bacteria</taxon>
        <taxon>Bacillati</taxon>
        <taxon>Actinomycetota</taxon>
        <taxon>Actinomycetes</taxon>
        <taxon>Glycomycetales</taxon>
        <taxon>Glycomycetaceae</taxon>
        <taxon>Glycomyces</taxon>
    </lineage>
</organism>
<sequence>MLDVWREEGDAVDYVPFPEPGGLLLWATSNSGDYFFWRTWSKSPDDWSVVVMGENSDWSEYAVGAVDFLAAIFRKDFTIPGMPRNFPSDNPEVVVLWP</sequence>
<evidence type="ECO:0000313" key="2">
    <source>
        <dbReference type="Proteomes" id="UP000305792"/>
    </source>
</evidence>
<reference evidence="1 2" key="1">
    <citation type="journal article" date="2018" name="Int. J. Syst. Evol. Microbiol.">
        <title>Glycomyces paridis sp. nov., isolated from the medicinal plant Paris polyphylla.</title>
        <authorList>
            <person name="Fang X.M."/>
            <person name="Bai J.L."/>
            <person name="Su J."/>
            <person name="Zhao L.L."/>
            <person name="Liu H.Y."/>
            <person name="Ma B.P."/>
            <person name="Zhang Y.Q."/>
            <person name="Yu L.Y."/>
        </authorList>
    </citation>
    <scope>NUCLEOTIDE SEQUENCE [LARGE SCALE GENOMIC DNA]</scope>
    <source>
        <strain evidence="1 2">CPCC 204357</strain>
    </source>
</reference>
<dbReference type="Proteomes" id="UP000305792">
    <property type="component" value="Unassembled WGS sequence"/>
</dbReference>
<name>A0A4S8PIB3_9ACTN</name>
<accession>A0A4S8PIB3</accession>
<dbReference type="EMBL" id="STGX01000005">
    <property type="protein sequence ID" value="THV29691.1"/>
    <property type="molecule type" value="Genomic_DNA"/>
</dbReference>